<dbReference type="Proteomes" id="UP001303946">
    <property type="component" value="Chromosome"/>
</dbReference>
<sequence length="185" mass="19712">MKFARSPRVVRLAAVTAAALFAFGLSQPAAAQWKWKDKTGRVQYSDLPPPPNVSESEILQRPSGASARKPPPFAANSAQAAAAAMAASAAASGADGAAKGVDPELEAKRKKAADEEGAKRRAEEEKQKAAKAENCQRAKGQLRALEDGMRMARVNEKGEREILDDKGRAEETKRARDVVASDCAR</sequence>
<name>A0ABZ0CTP2_9BURK</name>
<evidence type="ECO:0000313" key="5">
    <source>
        <dbReference type="Proteomes" id="UP001303946"/>
    </source>
</evidence>
<protein>
    <submittedName>
        <fullName evidence="4">DUF4124 domain-containing protein</fullName>
    </submittedName>
</protein>
<dbReference type="InterPro" id="IPR025392">
    <property type="entry name" value="DUF4124"/>
</dbReference>
<keyword evidence="2" id="KW-0732">Signal</keyword>
<gene>
    <name evidence="4" type="ORF">RXV79_15100</name>
</gene>
<feature type="domain" description="DUF4124" evidence="3">
    <location>
        <begin position="20"/>
        <end position="72"/>
    </location>
</feature>
<proteinExistence type="predicted"/>
<feature type="compositionally biased region" description="Basic and acidic residues" evidence="1">
    <location>
        <begin position="101"/>
        <end position="136"/>
    </location>
</feature>
<feature type="compositionally biased region" description="Low complexity" evidence="1">
    <location>
        <begin position="88"/>
        <end position="100"/>
    </location>
</feature>
<feature type="signal peptide" evidence="2">
    <location>
        <begin position="1"/>
        <end position="31"/>
    </location>
</feature>
<reference evidence="4 5" key="1">
    <citation type="submission" date="2023-10" db="EMBL/GenBank/DDBJ databases">
        <title>Bacteria for the degradation of biodegradable plastic PBAT(Polybutylene adipate terephthalate).</title>
        <authorList>
            <person name="Weon H.-Y."/>
            <person name="Yeon J."/>
        </authorList>
    </citation>
    <scope>NUCLEOTIDE SEQUENCE [LARGE SCALE GENOMIC DNA]</scope>
    <source>
        <strain evidence="4 5">SBD 7-3</strain>
    </source>
</reference>
<dbReference type="RefSeq" id="WP_316698627.1">
    <property type="nucleotide sequence ID" value="NZ_CP136336.1"/>
</dbReference>
<evidence type="ECO:0000256" key="2">
    <source>
        <dbReference type="SAM" id="SignalP"/>
    </source>
</evidence>
<dbReference type="Pfam" id="PF13511">
    <property type="entry name" value="DUF4124"/>
    <property type="match status" value="1"/>
</dbReference>
<organism evidence="4 5">
    <name type="scientific">Piscinibacter gummiphilus</name>
    <dbReference type="NCBI Taxonomy" id="946333"/>
    <lineage>
        <taxon>Bacteria</taxon>
        <taxon>Pseudomonadati</taxon>
        <taxon>Pseudomonadota</taxon>
        <taxon>Betaproteobacteria</taxon>
        <taxon>Burkholderiales</taxon>
        <taxon>Sphaerotilaceae</taxon>
        <taxon>Piscinibacter</taxon>
    </lineage>
</organism>
<feature type="chain" id="PRO_5046763045" evidence="2">
    <location>
        <begin position="32"/>
        <end position="185"/>
    </location>
</feature>
<feature type="region of interest" description="Disordered" evidence="1">
    <location>
        <begin position="41"/>
        <end position="75"/>
    </location>
</feature>
<accession>A0ABZ0CTP2</accession>
<keyword evidence="5" id="KW-1185">Reference proteome</keyword>
<feature type="region of interest" description="Disordered" evidence="1">
    <location>
        <begin position="88"/>
        <end position="185"/>
    </location>
</feature>
<evidence type="ECO:0000256" key="1">
    <source>
        <dbReference type="SAM" id="MobiDB-lite"/>
    </source>
</evidence>
<evidence type="ECO:0000313" key="4">
    <source>
        <dbReference type="EMBL" id="WOB06253.1"/>
    </source>
</evidence>
<dbReference type="EMBL" id="CP136336">
    <property type="protein sequence ID" value="WOB06253.1"/>
    <property type="molecule type" value="Genomic_DNA"/>
</dbReference>
<feature type="compositionally biased region" description="Basic and acidic residues" evidence="1">
    <location>
        <begin position="144"/>
        <end position="185"/>
    </location>
</feature>
<evidence type="ECO:0000259" key="3">
    <source>
        <dbReference type="Pfam" id="PF13511"/>
    </source>
</evidence>